<dbReference type="PANTHER" id="PTHR31862">
    <property type="entry name" value="UPF0261 DOMAIN PROTEIN (AFU_ORTHOLOGUE AFUA_1G10120)"/>
    <property type="match status" value="1"/>
</dbReference>
<dbReference type="AlphaFoldDB" id="I4C1W6"/>
<name>I4C1W6_DESTA</name>
<dbReference type="Proteomes" id="UP000006055">
    <property type="component" value="Chromosome"/>
</dbReference>
<sequence length="442" mass="47929">MERIVLLISTLDTKCEETMFLRDKIRDLGAYPLVMDLSMSRDVPGADISPAQIAEAAGTNIEEIRASSERKKITNQMIAGAVKTAMHLFGENRLGGVIGLGGSTSSLMATEVMRAMPFGVPKLMVSSTAALPGLSTHYIGTGDISIFHTVIEISGLSKPLCNVLERAAGAIVGMASAEPLTVESARSEGRPLIALSMFGPTEHCANHIQNRLQREGYQVIGFSAAGVCDRAMEQMIGLEFFDGVVDLTPGGVGEEILGGMRAAGPERLTSAGKLGIPQVVAPGGVNLMSPRKSRYKPEYHQRRKYDLDALRTFIRLSDDEMKQVSEVFVEKLADAAGSTVLMFPTQGWSAVDRPSSHMFDADQDRIFLNVLREKLGARLDIREVDANLEDDRFAEAVEEVCLEVFPTPGTVWKSSSQFHITPEGRSHVSEELDVTSAILDSQ</sequence>
<dbReference type="NCBIfam" id="NF002674">
    <property type="entry name" value="PRK02399.1-2"/>
    <property type="match status" value="1"/>
</dbReference>
<dbReference type="InterPro" id="IPR044122">
    <property type="entry name" value="UPF0261_N"/>
</dbReference>
<evidence type="ECO:0000259" key="2">
    <source>
        <dbReference type="Pfam" id="PF23189"/>
    </source>
</evidence>
<dbReference type="PATRIC" id="fig|706587.4.peg.945"/>
<dbReference type="KEGG" id="dti:Desti_0833"/>
<dbReference type="Gene3D" id="3.40.50.12030">
    <property type="entry name" value="Uncharacterised protein family UPF0261, NC domain"/>
    <property type="match status" value="1"/>
</dbReference>
<dbReference type="RefSeq" id="WP_014808713.1">
    <property type="nucleotide sequence ID" value="NC_018025.1"/>
</dbReference>
<organism evidence="3 4">
    <name type="scientific">Desulfomonile tiedjei (strain ATCC 49306 / DSM 6799 / DCB-1)</name>
    <dbReference type="NCBI Taxonomy" id="706587"/>
    <lineage>
        <taxon>Bacteria</taxon>
        <taxon>Pseudomonadati</taxon>
        <taxon>Thermodesulfobacteriota</taxon>
        <taxon>Desulfomonilia</taxon>
        <taxon>Desulfomonilales</taxon>
        <taxon>Desulfomonilaceae</taxon>
        <taxon>Desulfomonile</taxon>
    </lineage>
</organism>
<reference evidence="4" key="1">
    <citation type="submission" date="2012-06" db="EMBL/GenBank/DDBJ databases">
        <title>Complete sequence of chromosome of Desulfomonile tiedjei DSM 6799.</title>
        <authorList>
            <person name="Lucas S."/>
            <person name="Copeland A."/>
            <person name="Lapidus A."/>
            <person name="Glavina del Rio T."/>
            <person name="Dalin E."/>
            <person name="Tice H."/>
            <person name="Bruce D."/>
            <person name="Goodwin L."/>
            <person name="Pitluck S."/>
            <person name="Peters L."/>
            <person name="Ovchinnikova G."/>
            <person name="Zeytun A."/>
            <person name="Lu M."/>
            <person name="Kyrpides N."/>
            <person name="Mavromatis K."/>
            <person name="Ivanova N."/>
            <person name="Brettin T."/>
            <person name="Detter J.C."/>
            <person name="Han C."/>
            <person name="Larimer F."/>
            <person name="Land M."/>
            <person name="Hauser L."/>
            <person name="Markowitz V."/>
            <person name="Cheng J.-F."/>
            <person name="Hugenholtz P."/>
            <person name="Woyke T."/>
            <person name="Wu D."/>
            <person name="Spring S."/>
            <person name="Schroeder M."/>
            <person name="Brambilla E."/>
            <person name="Klenk H.-P."/>
            <person name="Eisen J.A."/>
        </authorList>
    </citation>
    <scope>NUCLEOTIDE SEQUENCE [LARGE SCALE GENOMIC DNA]</scope>
    <source>
        <strain evidence="4">ATCC 49306 / DSM 6799 / DCB-1</strain>
    </source>
</reference>
<feature type="domain" description="UPF0261" evidence="1">
    <location>
        <begin position="4"/>
        <end position="178"/>
    </location>
</feature>
<dbReference type="eggNOG" id="COG5441">
    <property type="taxonomic scope" value="Bacteria"/>
</dbReference>
<dbReference type="InterPro" id="IPR056778">
    <property type="entry name" value="UPF0261_C"/>
</dbReference>
<dbReference type="InterPro" id="IPR008322">
    <property type="entry name" value="UPF0261"/>
</dbReference>
<gene>
    <name evidence="3" type="ordered locus">Desti_0833</name>
</gene>
<dbReference type="PANTHER" id="PTHR31862:SF1">
    <property type="entry name" value="UPF0261 DOMAIN PROTEIN (AFU_ORTHOLOGUE AFUA_1G10120)"/>
    <property type="match status" value="1"/>
</dbReference>
<keyword evidence="4" id="KW-1185">Reference proteome</keyword>
<accession>I4C1W6</accession>
<dbReference type="Pfam" id="PF06792">
    <property type="entry name" value="UPF0261"/>
    <property type="match status" value="1"/>
</dbReference>
<feature type="domain" description="UPF0261" evidence="2">
    <location>
        <begin position="190"/>
        <end position="404"/>
    </location>
</feature>
<dbReference type="EMBL" id="CP003360">
    <property type="protein sequence ID" value="AFM23557.1"/>
    <property type="molecule type" value="Genomic_DNA"/>
</dbReference>
<dbReference type="STRING" id="706587.Desti_0833"/>
<dbReference type="HOGENOM" id="CLU_036813_1_0_7"/>
<protein>
    <submittedName>
        <fullName evidence="3">Uncharacterized protein</fullName>
    </submittedName>
</protein>
<dbReference type="InterPro" id="IPR051353">
    <property type="entry name" value="Tobamovirus_resist_UPF0261"/>
</dbReference>
<dbReference type="Pfam" id="PF23189">
    <property type="entry name" value="UPF0261_C"/>
    <property type="match status" value="1"/>
</dbReference>
<evidence type="ECO:0000313" key="3">
    <source>
        <dbReference type="EMBL" id="AFM23557.1"/>
    </source>
</evidence>
<proteinExistence type="predicted"/>
<dbReference type="PIRSF" id="PIRSF033271">
    <property type="entry name" value="UCP033271"/>
    <property type="match status" value="1"/>
</dbReference>
<evidence type="ECO:0000313" key="4">
    <source>
        <dbReference type="Proteomes" id="UP000006055"/>
    </source>
</evidence>
<dbReference type="Gene3D" id="3.40.50.12020">
    <property type="entry name" value="Uncharacterised protein family UPF0261, NN domain"/>
    <property type="match status" value="1"/>
</dbReference>
<evidence type="ECO:0000259" key="1">
    <source>
        <dbReference type="Pfam" id="PF06792"/>
    </source>
</evidence>
<dbReference type="CDD" id="cd15488">
    <property type="entry name" value="Tm-1-like"/>
    <property type="match status" value="1"/>
</dbReference>